<evidence type="ECO:0000313" key="2">
    <source>
        <dbReference type="EMBL" id="CAD7393381.1"/>
    </source>
</evidence>
<feature type="region of interest" description="Disordered" evidence="1">
    <location>
        <begin position="791"/>
        <end position="965"/>
    </location>
</feature>
<accession>A0A7R9CE44</accession>
<feature type="compositionally biased region" description="Polar residues" evidence="1">
    <location>
        <begin position="81"/>
        <end position="104"/>
    </location>
</feature>
<feature type="compositionally biased region" description="Pro residues" evidence="1">
    <location>
        <begin position="868"/>
        <end position="883"/>
    </location>
</feature>
<feature type="region of interest" description="Disordered" evidence="1">
    <location>
        <begin position="57"/>
        <end position="124"/>
    </location>
</feature>
<evidence type="ECO:0000256" key="1">
    <source>
        <dbReference type="SAM" id="MobiDB-lite"/>
    </source>
</evidence>
<feature type="region of interest" description="Disordered" evidence="1">
    <location>
        <begin position="725"/>
        <end position="751"/>
    </location>
</feature>
<feature type="region of interest" description="Disordered" evidence="1">
    <location>
        <begin position="977"/>
        <end position="1248"/>
    </location>
</feature>
<feature type="compositionally biased region" description="Basic and acidic residues" evidence="1">
    <location>
        <begin position="930"/>
        <end position="939"/>
    </location>
</feature>
<feature type="compositionally biased region" description="Basic and acidic residues" evidence="1">
    <location>
        <begin position="797"/>
        <end position="815"/>
    </location>
</feature>
<feature type="compositionally biased region" description="Low complexity" evidence="1">
    <location>
        <begin position="1066"/>
        <end position="1086"/>
    </location>
</feature>
<dbReference type="PANTHER" id="PTHR37970">
    <property type="entry name" value="PROTEIN CBG08587"/>
    <property type="match status" value="1"/>
</dbReference>
<feature type="compositionally biased region" description="Pro residues" evidence="1">
    <location>
        <begin position="820"/>
        <end position="833"/>
    </location>
</feature>
<feature type="compositionally biased region" description="Pro residues" evidence="1">
    <location>
        <begin position="896"/>
        <end position="905"/>
    </location>
</feature>
<gene>
    <name evidence="2" type="ORF">TCEB3V08_LOCUS1353</name>
</gene>
<feature type="compositionally biased region" description="Polar residues" evidence="1">
    <location>
        <begin position="913"/>
        <end position="929"/>
    </location>
</feature>
<name>A0A7R9CE44_TIMCR</name>
<proteinExistence type="predicted"/>
<feature type="compositionally biased region" description="Basic residues" evidence="1">
    <location>
        <begin position="982"/>
        <end position="996"/>
    </location>
</feature>
<reference evidence="2" key="1">
    <citation type="submission" date="2020-11" db="EMBL/GenBank/DDBJ databases">
        <authorList>
            <person name="Tran Van P."/>
        </authorList>
    </citation>
    <scope>NUCLEOTIDE SEQUENCE</scope>
</reference>
<feature type="compositionally biased region" description="Polar residues" evidence="1">
    <location>
        <begin position="1219"/>
        <end position="1246"/>
    </location>
</feature>
<sequence>MHTPRGWPVALKRLHVTLRGWHVALKGWHVALRVWHVALRGCPVTLGAQSIPLMMPCNPEKTSSSPQKTPNNPQRMPYNPQDAQTPCNPEKTSSNPLKTPNNPQRMACNPQRMARSPQRMTYSPKRMPCNPRGYCERSENGYVRMAALCHHFVQNAWKKDLCSNCFKSKEEHSENGGVGGEGRSRYLSAMYNRPYAWRRTEVALQSILKNKKHTPRIGKGSSVRFPAEESQVIGYGGDECFSSDGEDSFELADSDSVLEDDVAEGEEERALQALTKDNTDFNTITANLLTTEGGDETKRIFSPLKLGKPLTDAEGRKKTLLVPVTPFGGHEDLDRPSIAVTRKCHINKLLEEPDRPILTSKNSEVALDNTDNIILKSLIKNVHIECDKQTTNTVSECDKNKSETTPVSMFKPLDMCKDNNLNSVGDQDAKKIAEGREDIPSENRIDNIVVEDKANLSEKSETLNYECSTYMVIKEINELDFKCSPNENETSDGKVSRIPICKARTPIEKSKSVNRTLAFNGRSDLQSKMEDNFPKPATRKTIENMITSEQLCHKEATQKINFGTNSSNISKENQDETCISSIESTLNADNKPKLASHEDISIPNQNSTNMCPNLLHIKEATKSDKEYSLNSSTQQISDSKSAIKEVYLHVSAKPAIVESHNPKLAAKPCLVERKNLITSSPDTNRKSLSLRLVKMERSSKEVNSCENDNCKMLTAKYGSPSVTRRVVGETHTRDERPKQAEENPENSPLIRESLAEKYPSTRTKPNEIVTPTKDVSDRFVPMKERIPHKVVPGGEMFRVEESRELAGEPDGRADPDEPSEPPALPRSPPPILDPRPSFLHGPMQRREKPKIPTKPNKVLQAAGKPAPHMIPSPLMLPPDPPAPDTACRTPLKRQAPKPPPTPSPTEEPLSTLFTRNPSLGAIKSSSSPVSREKEKRERAASCSPKIRSDTVVSRCPDPTPAPRSPLSVSVECLVMDPPPEKKKSHSRPRFSLRKFLRLGGGSKEEQLSGGARGSEAVKQEEEARPRLEIIHPLDLSGSKLEVVGCDRKNSEDSTSSGSSTAEPRLSVDSDGSDIQGGSSSSQSTQGRTTKPAPPPRNQSLDAWGRSIDVVSKPMRPPPPKSAEILRKQKLCANLPPAPPPTDNVYANLGEVRSGLAPNKPQRTASIRDTTDIPKRKLAAVSPPDDSGYESVELNNDKRNLHNNTSEDGENVYESVSPPARSSSPECDSTTTDSLSSAKPSRYVNTQRRSDGCMEMSPDYLKFRFARSTSLPYCGSETESDVYSPYSFYGSEDMGDDEMDWGSPASHSWRISKLRLRKGRSIVHKNLEDNYGAVIVANHEALAQVLEQLNQGPPVPLALRPLKTMVNLHWTDFLVPDETRGVWVGRRVFHSALYGAHAVTLCVTLDKGLQSTLSSRGCFALGPLTEFCDLVPAYYLTPTSSMQLVQACVAVLPRLQANTIQSYAASLRERACTSAEEQMKNSCFVLLQLVNALKHLQAQGMEEAPASLSSFLLCGEEREQVSPRLCVLQGLGAGTVRSDDGEKKVSLCQCALIAVRELMPDKPLTPLVSRLLSQERAVSLSQVKSVLEFSLWGPADVTLALDRDLALQRWLDLERATVLHGLVRTRVELTAFEECHLLFLVRTSAKMMCEASMLLDSYKQPETTNC</sequence>
<feature type="compositionally biased region" description="Polar residues" evidence="1">
    <location>
        <begin position="60"/>
        <end position="74"/>
    </location>
</feature>
<protein>
    <submittedName>
        <fullName evidence="2">Uncharacterized protein</fullName>
    </submittedName>
</protein>
<dbReference type="EMBL" id="OC316705">
    <property type="protein sequence ID" value="CAD7393381.1"/>
    <property type="molecule type" value="Genomic_DNA"/>
</dbReference>
<organism evidence="2">
    <name type="scientific">Timema cristinae</name>
    <name type="common">Walking stick</name>
    <dbReference type="NCBI Taxonomy" id="61476"/>
    <lineage>
        <taxon>Eukaryota</taxon>
        <taxon>Metazoa</taxon>
        <taxon>Ecdysozoa</taxon>
        <taxon>Arthropoda</taxon>
        <taxon>Hexapoda</taxon>
        <taxon>Insecta</taxon>
        <taxon>Pterygota</taxon>
        <taxon>Neoptera</taxon>
        <taxon>Polyneoptera</taxon>
        <taxon>Phasmatodea</taxon>
        <taxon>Timematodea</taxon>
        <taxon>Timematoidea</taxon>
        <taxon>Timematidae</taxon>
        <taxon>Timema</taxon>
    </lineage>
</organism>
<dbReference type="PANTHER" id="PTHR37970:SF1">
    <property type="entry name" value="SERINE-RICH ADHESIN FOR PLATELETS"/>
    <property type="match status" value="1"/>
</dbReference>
<feature type="compositionally biased region" description="Basic and acidic residues" evidence="1">
    <location>
        <begin position="726"/>
        <end position="741"/>
    </location>
</feature>
<feature type="compositionally biased region" description="Basic and acidic residues" evidence="1">
    <location>
        <begin position="1015"/>
        <end position="1031"/>
    </location>
</feature>